<gene>
    <name evidence="1" type="ORF">GCM10022419_120540</name>
</gene>
<dbReference type="EMBL" id="BAABDQ010000052">
    <property type="protein sequence ID" value="GAA3615191.1"/>
    <property type="molecule type" value="Genomic_DNA"/>
</dbReference>
<evidence type="ECO:0000313" key="1">
    <source>
        <dbReference type="EMBL" id="GAA3615191.1"/>
    </source>
</evidence>
<evidence type="ECO:0000313" key="2">
    <source>
        <dbReference type="Proteomes" id="UP001500630"/>
    </source>
</evidence>
<organism evidence="1 2">
    <name type="scientific">Nonomuraea rosea</name>
    <dbReference type="NCBI Taxonomy" id="638574"/>
    <lineage>
        <taxon>Bacteria</taxon>
        <taxon>Bacillati</taxon>
        <taxon>Actinomycetota</taxon>
        <taxon>Actinomycetes</taxon>
        <taxon>Streptosporangiales</taxon>
        <taxon>Streptosporangiaceae</taxon>
        <taxon>Nonomuraea</taxon>
    </lineage>
</organism>
<dbReference type="RefSeq" id="WP_345576965.1">
    <property type="nucleotide sequence ID" value="NZ_BAABDQ010000052.1"/>
</dbReference>
<dbReference type="Proteomes" id="UP001500630">
    <property type="component" value="Unassembled WGS sequence"/>
</dbReference>
<accession>A0ABP6ZPH4</accession>
<reference evidence="2" key="1">
    <citation type="journal article" date="2019" name="Int. J. Syst. Evol. Microbiol.">
        <title>The Global Catalogue of Microorganisms (GCM) 10K type strain sequencing project: providing services to taxonomists for standard genome sequencing and annotation.</title>
        <authorList>
            <consortium name="The Broad Institute Genomics Platform"/>
            <consortium name="The Broad Institute Genome Sequencing Center for Infectious Disease"/>
            <person name="Wu L."/>
            <person name="Ma J."/>
        </authorList>
    </citation>
    <scope>NUCLEOTIDE SEQUENCE [LARGE SCALE GENOMIC DNA]</scope>
    <source>
        <strain evidence="2">JCM 17326</strain>
    </source>
</reference>
<sequence length="46" mass="4915">MAVLVSCQRLIDPGQAHALLVYTAGPGSESYEKLQVLSVIGTQTLR</sequence>
<protein>
    <submittedName>
        <fullName evidence="1">Uncharacterized protein</fullName>
    </submittedName>
</protein>
<comment type="caution">
    <text evidence="1">The sequence shown here is derived from an EMBL/GenBank/DDBJ whole genome shotgun (WGS) entry which is preliminary data.</text>
</comment>
<proteinExistence type="predicted"/>
<keyword evidence="2" id="KW-1185">Reference proteome</keyword>
<name>A0ABP6ZPH4_9ACTN</name>